<keyword evidence="11" id="KW-1185">Reference proteome</keyword>
<dbReference type="EMBL" id="AP018694">
    <property type="protein sequence ID" value="BBE18128.1"/>
    <property type="molecule type" value="Genomic_DNA"/>
</dbReference>
<evidence type="ECO:0000256" key="4">
    <source>
        <dbReference type="ARBA" id="ARBA00022679"/>
    </source>
</evidence>
<evidence type="ECO:0000256" key="3">
    <source>
        <dbReference type="ARBA" id="ARBA00022553"/>
    </source>
</evidence>
<sequence>MQKLFFAFIFLFCGLISKDSLSQVTTKVDTLIIQHILGNLQQLLNSNLDSTLIVSKETEQKAAQVNYRNGIWEAQMYRGKALFRLGFPDSSKLLLNNILKETQEQKCRLEEIKAHLALADVSQEDYNFTSAVENLLQAEKLLKDSDPFDLKFEVLNQQATTHRKMKDYTSSLKYFNILENRYFSQMNTVQRYTLFQNTGNVYADMKEYDKTEILFKKAYKLVSDTNSPDNKAQITYNLGALFFRQKRYKEAEDYITKSLETNLKIGNQIKIERCYRVLGSICFERRDYPKAKEYGNLALEIARKIKNSQAIMGNYNNLYLAHWNSGYYNKNITDLDKALSYYQKYNVLKDSLYKIETTAKVLELEKKYETEKKNTQIALLQKENQHQEDQILVQKTQRNQLIIGILLVIGILGIFVYFFYYYKKVNKLLRLQRKRILKQKSQISEQHNKLQKSLNTQNKLFSIIAHDLRSPLASISNISSLIGFYIEDKNYAALESTQRMMDQKTDQILDLTDNLLNWARSQTERLQPLFIPLNINDIFKDCLQLYQPIASDKGITIDCLKQEDLQIWADQNMIKTICRNLINNAIKFTQKDGHIKVWCESRDTSVLISIKDSGIGIEKDRIESLFEIGHKKTTWGTAGEKSTGLGLSVCKEFVEAMNGKIWVESETGIGSQFTLELKLYNPEIHSSMQTKRTIMSAPILN</sequence>
<dbReference type="PANTHER" id="PTHR43711:SF31">
    <property type="entry name" value="HISTIDINE KINASE"/>
    <property type="match status" value="1"/>
</dbReference>
<keyword evidence="8" id="KW-1133">Transmembrane helix</keyword>
<dbReference type="InterPro" id="IPR019734">
    <property type="entry name" value="TPR_rpt"/>
</dbReference>
<dbReference type="InterPro" id="IPR003661">
    <property type="entry name" value="HisK_dim/P_dom"/>
</dbReference>
<evidence type="ECO:0000256" key="7">
    <source>
        <dbReference type="PROSITE-ProRule" id="PRU00339"/>
    </source>
</evidence>
<dbReference type="Gene3D" id="3.30.565.10">
    <property type="entry name" value="Histidine kinase-like ATPase, C-terminal domain"/>
    <property type="match status" value="1"/>
</dbReference>
<dbReference type="SUPFAM" id="SSF47384">
    <property type="entry name" value="Homodimeric domain of signal transducing histidine kinase"/>
    <property type="match status" value="1"/>
</dbReference>
<evidence type="ECO:0000256" key="1">
    <source>
        <dbReference type="ARBA" id="ARBA00000085"/>
    </source>
</evidence>
<dbReference type="SMART" id="SM00387">
    <property type="entry name" value="HATPase_c"/>
    <property type="match status" value="1"/>
</dbReference>
<dbReference type="Pfam" id="PF02518">
    <property type="entry name" value="HATPase_c"/>
    <property type="match status" value="1"/>
</dbReference>
<dbReference type="PROSITE" id="PS50109">
    <property type="entry name" value="HIS_KIN"/>
    <property type="match status" value="1"/>
</dbReference>
<dbReference type="PRINTS" id="PR00344">
    <property type="entry name" value="BCTRLSENSOR"/>
</dbReference>
<keyword evidence="8" id="KW-0472">Membrane</keyword>
<feature type="transmembrane region" description="Helical" evidence="8">
    <location>
        <begin position="401"/>
        <end position="422"/>
    </location>
</feature>
<dbReference type="Pfam" id="PF13424">
    <property type="entry name" value="TPR_12"/>
    <property type="match status" value="1"/>
</dbReference>
<dbReference type="InterPro" id="IPR004358">
    <property type="entry name" value="Sig_transdc_His_kin-like_C"/>
</dbReference>
<dbReference type="Proteomes" id="UP001193389">
    <property type="component" value="Chromosome"/>
</dbReference>
<protein>
    <recommendedName>
        <fullName evidence="2">histidine kinase</fullName>
        <ecNumber evidence="2">2.7.13.3</ecNumber>
    </recommendedName>
</protein>
<dbReference type="Gene3D" id="1.25.40.10">
    <property type="entry name" value="Tetratricopeptide repeat domain"/>
    <property type="match status" value="2"/>
</dbReference>
<evidence type="ECO:0000256" key="6">
    <source>
        <dbReference type="ARBA" id="ARBA00023012"/>
    </source>
</evidence>
<dbReference type="SUPFAM" id="SSF48452">
    <property type="entry name" value="TPR-like"/>
    <property type="match status" value="2"/>
</dbReference>
<dbReference type="InterPro" id="IPR005467">
    <property type="entry name" value="His_kinase_dom"/>
</dbReference>
<keyword evidence="4" id="KW-0808">Transferase</keyword>
<keyword evidence="3" id="KW-0597">Phosphoprotein</keyword>
<reference evidence="10" key="1">
    <citation type="journal article" date="2020" name="Int. J. Syst. Evol. Microbiol.">
        <title>Aquipluma nitroreducens gen. nov. sp. nov., a novel facultatively anaerobic bacterium isolated from a freshwater lake.</title>
        <authorList>
            <person name="Watanabe M."/>
            <person name="Kojima H."/>
            <person name="Fukui M."/>
        </authorList>
    </citation>
    <scope>NUCLEOTIDE SEQUENCE</scope>
    <source>
        <strain evidence="10">MeG22</strain>
    </source>
</reference>
<dbReference type="AlphaFoldDB" id="A0A5K7S980"/>
<evidence type="ECO:0000256" key="5">
    <source>
        <dbReference type="ARBA" id="ARBA00022777"/>
    </source>
</evidence>
<dbReference type="GO" id="GO:0000155">
    <property type="term" value="F:phosphorelay sensor kinase activity"/>
    <property type="evidence" value="ECO:0007669"/>
    <property type="project" value="InterPro"/>
</dbReference>
<dbReference type="PANTHER" id="PTHR43711">
    <property type="entry name" value="TWO-COMPONENT HISTIDINE KINASE"/>
    <property type="match status" value="1"/>
</dbReference>
<dbReference type="InterPro" id="IPR011990">
    <property type="entry name" value="TPR-like_helical_dom_sf"/>
</dbReference>
<feature type="repeat" description="TPR" evidence="7">
    <location>
        <begin position="232"/>
        <end position="265"/>
    </location>
</feature>
<dbReference type="FunFam" id="3.30.565.10:FF:000006">
    <property type="entry name" value="Sensor histidine kinase WalK"/>
    <property type="match status" value="1"/>
</dbReference>
<proteinExistence type="predicted"/>
<name>A0A5K7S980_9BACT</name>
<evidence type="ECO:0000256" key="2">
    <source>
        <dbReference type="ARBA" id="ARBA00012438"/>
    </source>
</evidence>
<dbReference type="InterPro" id="IPR036890">
    <property type="entry name" value="HATPase_C_sf"/>
</dbReference>
<evidence type="ECO:0000313" key="11">
    <source>
        <dbReference type="Proteomes" id="UP001193389"/>
    </source>
</evidence>
<keyword evidence="7" id="KW-0802">TPR repeat</keyword>
<accession>A0A5K7S980</accession>
<dbReference type="EC" id="2.7.13.3" evidence="2"/>
<keyword evidence="5 10" id="KW-0418">Kinase</keyword>
<keyword evidence="6" id="KW-0902">Two-component regulatory system</keyword>
<dbReference type="Pfam" id="PF00512">
    <property type="entry name" value="HisKA"/>
    <property type="match status" value="1"/>
</dbReference>
<gene>
    <name evidence="10" type="ORF">AQPE_2288</name>
</gene>
<feature type="domain" description="Histidine kinase" evidence="9">
    <location>
        <begin position="463"/>
        <end position="681"/>
    </location>
</feature>
<dbReference type="RefSeq" id="WP_318351059.1">
    <property type="nucleotide sequence ID" value="NZ_AP018694.1"/>
</dbReference>
<organism evidence="10 11">
    <name type="scientific">Aquipluma nitroreducens</name>
    <dbReference type="NCBI Taxonomy" id="2010828"/>
    <lineage>
        <taxon>Bacteria</taxon>
        <taxon>Pseudomonadati</taxon>
        <taxon>Bacteroidota</taxon>
        <taxon>Bacteroidia</taxon>
        <taxon>Marinilabiliales</taxon>
        <taxon>Prolixibacteraceae</taxon>
        <taxon>Aquipluma</taxon>
    </lineage>
</organism>
<evidence type="ECO:0000313" key="10">
    <source>
        <dbReference type="EMBL" id="BBE18128.1"/>
    </source>
</evidence>
<comment type="catalytic activity">
    <reaction evidence="1">
        <text>ATP + protein L-histidine = ADP + protein N-phospho-L-histidine.</text>
        <dbReference type="EC" id="2.7.13.3"/>
    </reaction>
</comment>
<dbReference type="SMART" id="SM00388">
    <property type="entry name" value="HisKA"/>
    <property type="match status" value="1"/>
</dbReference>
<dbReference type="InterPro" id="IPR003594">
    <property type="entry name" value="HATPase_dom"/>
</dbReference>
<dbReference type="InterPro" id="IPR050736">
    <property type="entry name" value="Sensor_HK_Regulatory"/>
</dbReference>
<dbReference type="KEGG" id="anf:AQPE_2288"/>
<dbReference type="SUPFAM" id="SSF55874">
    <property type="entry name" value="ATPase domain of HSP90 chaperone/DNA topoisomerase II/histidine kinase"/>
    <property type="match status" value="1"/>
</dbReference>
<evidence type="ECO:0000256" key="8">
    <source>
        <dbReference type="SAM" id="Phobius"/>
    </source>
</evidence>
<dbReference type="PROSITE" id="PS50005">
    <property type="entry name" value="TPR"/>
    <property type="match status" value="1"/>
</dbReference>
<dbReference type="Gene3D" id="1.10.287.130">
    <property type="match status" value="1"/>
</dbReference>
<evidence type="ECO:0000259" key="9">
    <source>
        <dbReference type="PROSITE" id="PS50109"/>
    </source>
</evidence>
<dbReference type="CDD" id="cd00082">
    <property type="entry name" value="HisKA"/>
    <property type="match status" value="1"/>
</dbReference>
<dbReference type="SMART" id="SM00028">
    <property type="entry name" value="TPR"/>
    <property type="match status" value="5"/>
</dbReference>
<dbReference type="InterPro" id="IPR036097">
    <property type="entry name" value="HisK_dim/P_sf"/>
</dbReference>
<keyword evidence="8" id="KW-0812">Transmembrane</keyword>